<feature type="region of interest" description="Disordered" evidence="1">
    <location>
        <begin position="91"/>
        <end position="118"/>
    </location>
</feature>
<feature type="region of interest" description="Disordered" evidence="1">
    <location>
        <begin position="252"/>
        <end position="277"/>
    </location>
</feature>
<proteinExistence type="predicted"/>
<evidence type="ECO:0000313" key="2">
    <source>
        <dbReference type="EMBL" id="KAK7537385.1"/>
    </source>
</evidence>
<protein>
    <submittedName>
        <fullName evidence="2">Uncharacterized protein</fullName>
    </submittedName>
</protein>
<dbReference type="RefSeq" id="XP_066655536.1">
    <property type="nucleotide sequence ID" value="XM_066802550.1"/>
</dbReference>
<accession>A0ABR1LQC6</accession>
<feature type="region of interest" description="Disordered" evidence="1">
    <location>
        <begin position="164"/>
        <end position="211"/>
    </location>
</feature>
<evidence type="ECO:0000313" key="3">
    <source>
        <dbReference type="Proteomes" id="UP001360953"/>
    </source>
</evidence>
<dbReference type="Proteomes" id="UP001360953">
    <property type="component" value="Unassembled WGS sequence"/>
</dbReference>
<dbReference type="GeneID" id="92035456"/>
<feature type="compositionally biased region" description="Low complexity" evidence="1">
    <location>
        <begin position="257"/>
        <end position="277"/>
    </location>
</feature>
<comment type="caution">
    <text evidence="2">The sequence shown here is derived from an EMBL/GenBank/DDBJ whole genome shotgun (WGS) entry which is preliminary data.</text>
</comment>
<sequence>MSSTLCELWSPGVVRDDFGHVPHELVGIRQGAFIHCNRHMMGIIRTQAALDQRVQESSHREHSSRTPKSLGWVCNQATEPLRALARAGFEFYPEPSDPREGPSQPVTDEVPGQNSNSKGISIWAPSRFLVLTPSTVFSSRSQSSHTLYAPATTCLTSTAQATLPLSHGTTDNPRRPPILSKPLQKTTKNNKVFANMPSSSTPSTPSSTPQAISVFSKDDRLYHGDENDRSTWCQLPSWAHPGDKCNCGKMEKTRPRATPCPWAKPTTTTTPGAPTRS</sequence>
<keyword evidence="3" id="KW-1185">Reference proteome</keyword>
<gene>
    <name evidence="2" type="ORF">J3D65DRAFT_658795</name>
</gene>
<evidence type="ECO:0000256" key="1">
    <source>
        <dbReference type="SAM" id="MobiDB-lite"/>
    </source>
</evidence>
<organism evidence="2 3">
    <name type="scientific">Phyllosticta citribraziliensis</name>
    <dbReference type="NCBI Taxonomy" id="989973"/>
    <lineage>
        <taxon>Eukaryota</taxon>
        <taxon>Fungi</taxon>
        <taxon>Dikarya</taxon>
        <taxon>Ascomycota</taxon>
        <taxon>Pezizomycotina</taxon>
        <taxon>Dothideomycetes</taxon>
        <taxon>Dothideomycetes incertae sedis</taxon>
        <taxon>Botryosphaeriales</taxon>
        <taxon>Phyllostictaceae</taxon>
        <taxon>Phyllosticta</taxon>
    </lineage>
</organism>
<feature type="compositionally biased region" description="Polar residues" evidence="1">
    <location>
        <begin position="183"/>
        <end position="192"/>
    </location>
</feature>
<name>A0ABR1LQC6_9PEZI</name>
<reference evidence="2 3" key="1">
    <citation type="submission" date="2024-04" db="EMBL/GenBank/DDBJ databases">
        <title>Phyllosticta paracitricarpa is synonymous to the EU quarantine fungus P. citricarpa based on phylogenomic analyses.</title>
        <authorList>
            <consortium name="Lawrence Berkeley National Laboratory"/>
            <person name="Van ingen-buijs V.A."/>
            <person name="Van westerhoven A.C."/>
            <person name="Haridas S."/>
            <person name="Skiadas P."/>
            <person name="Martin F."/>
            <person name="Groenewald J.Z."/>
            <person name="Crous P.W."/>
            <person name="Seidl M.F."/>
        </authorList>
    </citation>
    <scope>NUCLEOTIDE SEQUENCE [LARGE SCALE GENOMIC DNA]</scope>
    <source>
        <strain evidence="2 3">CPC 17464</strain>
    </source>
</reference>
<dbReference type="EMBL" id="JBBPEH010000006">
    <property type="protein sequence ID" value="KAK7537385.1"/>
    <property type="molecule type" value="Genomic_DNA"/>
</dbReference>
<feature type="compositionally biased region" description="Low complexity" evidence="1">
    <location>
        <begin position="197"/>
        <end position="209"/>
    </location>
</feature>